<feature type="compositionally biased region" description="Polar residues" evidence="1">
    <location>
        <begin position="350"/>
        <end position="366"/>
    </location>
</feature>
<sequence>MFVRPQLEFAIQAWRPWSVKDHNILEKVQRRATKLVRGQSCLPYETRLSNLDLFPLDYRQLRGDRIQAFRMLRGQDCGLASGDCFELATTTTLREHPIKLRVTGARLETRRFFFSNRVIKAWNALPVDIIMSPSVDTFKRKQPSKSTIRKHVARDVAEICREVTEEVEMYILKRKRAKINEEGTSAPSNFSMSYQRHSKRPRRSKEEDSQYLWDETPLLSPEPFTELEVRILENCVDGISLPEIRRKFIHDPPSSMKVALYIARPEEAIHTACLWSKSPPHQPLGVAKPLPQYRALQSMSSPWDRDRVATSALRRLNGSGTLLSPLLLGAAFHSPHLLGAALHSLLDTGNRGNQRGRQTPSSSSSGIRVHTSGEVDEPGSYAVTSSKPTGFSEAEIVP</sequence>
<evidence type="ECO:0000313" key="4">
    <source>
        <dbReference type="WBParaSite" id="SSLN_0000246001-mRNA-1"/>
    </source>
</evidence>
<dbReference type="STRING" id="70667.A0A183SDU2"/>
<feature type="compositionally biased region" description="Polar residues" evidence="1">
    <location>
        <begin position="183"/>
        <end position="195"/>
    </location>
</feature>
<dbReference type="WBParaSite" id="SSLN_0000246001-mRNA-1">
    <property type="protein sequence ID" value="SSLN_0000246001-mRNA-1"/>
    <property type="gene ID" value="SSLN_0000246001"/>
</dbReference>
<dbReference type="Proteomes" id="UP000275846">
    <property type="component" value="Unassembled WGS sequence"/>
</dbReference>
<dbReference type="EMBL" id="UYSU01032238">
    <property type="protein sequence ID" value="VDL88775.1"/>
    <property type="molecule type" value="Genomic_DNA"/>
</dbReference>
<evidence type="ECO:0000313" key="3">
    <source>
        <dbReference type="Proteomes" id="UP000275846"/>
    </source>
</evidence>
<keyword evidence="3" id="KW-1185">Reference proteome</keyword>
<organism evidence="4">
    <name type="scientific">Schistocephalus solidus</name>
    <name type="common">Tapeworm</name>
    <dbReference type="NCBI Taxonomy" id="70667"/>
    <lineage>
        <taxon>Eukaryota</taxon>
        <taxon>Metazoa</taxon>
        <taxon>Spiralia</taxon>
        <taxon>Lophotrochozoa</taxon>
        <taxon>Platyhelminthes</taxon>
        <taxon>Cestoda</taxon>
        <taxon>Eucestoda</taxon>
        <taxon>Diphyllobothriidea</taxon>
        <taxon>Diphyllobothriidae</taxon>
        <taxon>Schistocephalus</taxon>
    </lineage>
</organism>
<protein>
    <submittedName>
        <fullName evidence="2 4">Uncharacterized protein</fullName>
    </submittedName>
</protein>
<reference evidence="4" key="1">
    <citation type="submission" date="2016-06" db="UniProtKB">
        <authorList>
            <consortium name="WormBaseParasite"/>
        </authorList>
    </citation>
    <scope>IDENTIFICATION</scope>
</reference>
<feature type="region of interest" description="Disordered" evidence="1">
    <location>
        <begin position="349"/>
        <end position="398"/>
    </location>
</feature>
<gene>
    <name evidence="2" type="ORF">SSLN_LOCUS2390</name>
</gene>
<proteinExistence type="predicted"/>
<reference evidence="2 3" key="2">
    <citation type="submission" date="2018-11" db="EMBL/GenBank/DDBJ databases">
        <authorList>
            <consortium name="Pathogen Informatics"/>
        </authorList>
    </citation>
    <scope>NUCLEOTIDE SEQUENCE [LARGE SCALE GENOMIC DNA]</scope>
    <source>
        <strain evidence="2 3">NST_G2</strain>
    </source>
</reference>
<accession>A0A183SDU2</accession>
<evidence type="ECO:0000313" key="2">
    <source>
        <dbReference type="EMBL" id="VDL88775.1"/>
    </source>
</evidence>
<evidence type="ECO:0000256" key="1">
    <source>
        <dbReference type="SAM" id="MobiDB-lite"/>
    </source>
</evidence>
<feature type="region of interest" description="Disordered" evidence="1">
    <location>
        <begin position="183"/>
        <end position="208"/>
    </location>
</feature>
<dbReference type="OrthoDB" id="10063766at2759"/>
<name>A0A183SDU2_SCHSO</name>
<dbReference type="AlphaFoldDB" id="A0A183SDU2"/>